<sequence>MRDLNAAQVTERLGGTEVARIIGLGRAERYRYAVDHPRGFALVADLPGGAVIVEVVLCRALFKDTNGPLSRGTSVAVVRESENNDPAFLWVVDGEVRVSFSPDTAGWRAAAARQERRLGAAVRADQGGRCTRPARRWTGRLRLRRRRRRRIRVREGQRSTLDGQCRRRPGRGSIR</sequence>
<reference evidence="2" key="1">
    <citation type="submission" date="2021-01" db="EMBL/GenBank/DDBJ databases">
        <title>Whole genome shotgun sequence of Actinoplanes capillaceus NBRC 16408.</title>
        <authorList>
            <person name="Komaki H."/>
            <person name="Tamura T."/>
        </authorList>
    </citation>
    <scope>NUCLEOTIDE SEQUENCE [LARGE SCALE GENOMIC DNA]</scope>
    <source>
        <strain evidence="2">NBRC 16408</strain>
    </source>
</reference>
<gene>
    <name evidence="2" type="ORF">Aca07nite_60360</name>
</gene>
<accession>A0ABQ3WRF9</accession>
<comment type="caution">
    <text evidence="2">The sequence shown here is derived from an EMBL/GenBank/DDBJ whole genome shotgun (WGS) entry which is preliminary data.</text>
</comment>
<feature type="region of interest" description="Disordered" evidence="1">
    <location>
        <begin position="155"/>
        <end position="175"/>
    </location>
</feature>
<feature type="compositionally biased region" description="Basic residues" evidence="1">
    <location>
        <begin position="166"/>
        <end position="175"/>
    </location>
</feature>
<protein>
    <recommendedName>
        <fullName evidence="3">Cyclic nucleotide-binding domain-containing protein</fullName>
    </recommendedName>
</protein>
<evidence type="ECO:0000256" key="1">
    <source>
        <dbReference type="SAM" id="MobiDB-lite"/>
    </source>
</evidence>
<organism evidence="2">
    <name type="scientific">Actinoplanes campanulatus</name>
    <dbReference type="NCBI Taxonomy" id="113559"/>
    <lineage>
        <taxon>Bacteria</taxon>
        <taxon>Bacillati</taxon>
        <taxon>Actinomycetota</taxon>
        <taxon>Actinomycetes</taxon>
        <taxon>Micromonosporales</taxon>
        <taxon>Micromonosporaceae</taxon>
        <taxon>Actinoplanes</taxon>
    </lineage>
</organism>
<proteinExistence type="predicted"/>
<name>A0ABQ3WRF9_9ACTN</name>
<evidence type="ECO:0008006" key="3">
    <source>
        <dbReference type="Google" id="ProtNLM"/>
    </source>
</evidence>
<dbReference type="EMBL" id="BOMF01000107">
    <property type="protein sequence ID" value="GID48761.1"/>
    <property type="molecule type" value="Genomic_DNA"/>
</dbReference>
<evidence type="ECO:0000313" key="2">
    <source>
        <dbReference type="EMBL" id="GID48761.1"/>
    </source>
</evidence>